<evidence type="ECO:0000256" key="5">
    <source>
        <dbReference type="ARBA" id="ARBA00022989"/>
    </source>
</evidence>
<evidence type="ECO:0000256" key="3">
    <source>
        <dbReference type="ARBA" id="ARBA00022475"/>
    </source>
</evidence>
<evidence type="ECO:0000256" key="2">
    <source>
        <dbReference type="ARBA" id="ARBA00008017"/>
    </source>
</evidence>
<feature type="domain" description="Mechanosensitive ion channel transmembrane helices 2/3" evidence="10">
    <location>
        <begin position="71"/>
        <end position="109"/>
    </location>
</feature>
<dbReference type="PANTHER" id="PTHR30347:SF1">
    <property type="entry name" value="MECHANOSENSITIVE CHANNEL MSCK"/>
    <property type="match status" value="1"/>
</dbReference>
<dbReference type="EMBL" id="CP117812">
    <property type="protein sequence ID" value="WDE98335.1"/>
    <property type="molecule type" value="Genomic_DNA"/>
</dbReference>
<dbReference type="PANTHER" id="PTHR30347">
    <property type="entry name" value="POTASSIUM CHANNEL RELATED"/>
    <property type="match status" value="1"/>
</dbReference>
<dbReference type="InterPro" id="IPR011066">
    <property type="entry name" value="MscS_channel_C_sf"/>
</dbReference>
<dbReference type="InterPro" id="IPR023408">
    <property type="entry name" value="MscS_beta-dom_sf"/>
</dbReference>
<protein>
    <submittedName>
        <fullName evidence="11">Mechanosensitive ion channel</fullName>
    </submittedName>
</protein>
<evidence type="ECO:0000256" key="1">
    <source>
        <dbReference type="ARBA" id="ARBA00004651"/>
    </source>
</evidence>
<name>A0ABY7VYQ9_9BACT</name>
<dbReference type="Gene3D" id="2.30.30.60">
    <property type="match status" value="1"/>
</dbReference>
<dbReference type="Gene3D" id="3.30.70.100">
    <property type="match status" value="1"/>
</dbReference>
<evidence type="ECO:0000259" key="8">
    <source>
        <dbReference type="Pfam" id="PF00924"/>
    </source>
</evidence>
<comment type="similarity">
    <text evidence="2">Belongs to the MscS (TC 1.A.23) family.</text>
</comment>
<dbReference type="Gene3D" id="1.10.287.1260">
    <property type="match status" value="1"/>
</dbReference>
<evidence type="ECO:0000313" key="11">
    <source>
        <dbReference type="EMBL" id="WDE98335.1"/>
    </source>
</evidence>
<keyword evidence="3" id="KW-1003">Cell membrane</keyword>
<feature type="domain" description="Mechanosensitive ion channel MscS C-terminal" evidence="9">
    <location>
        <begin position="184"/>
        <end position="267"/>
    </location>
</feature>
<evidence type="ECO:0000313" key="12">
    <source>
        <dbReference type="Proteomes" id="UP001214250"/>
    </source>
</evidence>
<dbReference type="InterPro" id="IPR010920">
    <property type="entry name" value="LSM_dom_sf"/>
</dbReference>
<dbReference type="InterPro" id="IPR006685">
    <property type="entry name" value="MscS_channel_2nd"/>
</dbReference>
<keyword evidence="6 7" id="KW-0472">Membrane</keyword>
<evidence type="ECO:0000256" key="7">
    <source>
        <dbReference type="SAM" id="Phobius"/>
    </source>
</evidence>
<dbReference type="SUPFAM" id="SSF82861">
    <property type="entry name" value="Mechanosensitive channel protein MscS (YggB), transmembrane region"/>
    <property type="match status" value="1"/>
</dbReference>
<dbReference type="Pfam" id="PF21088">
    <property type="entry name" value="MS_channel_1st"/>
    <property type="match status" value="1"/>
</dbReference>
<dbReference type="InterPro" id="IPR052702">
    <property type="entry name" value="MscS-like_channel"/>
</dbReference>
<reference evidence="11 12" key="1">
    <citation type="submission" date="2023-02" db="EMBL/GenBank/DDBJ databases">
        <title>Genome sequence of Lentisphaera profundi SAORIC-696.</title>
        <authorList>
            <person name="Kim e."/>
            <person name="Cho J.-C."/>
            <person name="Choi A."/>
            <person name="Kang I."/>
        </authorList>
    </citation>
    <scope>NUCLEOTIDE SEQUENCE [LARGE SCALE GENOMIC DNA]</scope>
    <source>
        <strain evidence="11 12">SAORIC-696</strain>
    </source>
</reference>
<organism evidence="11 12">
    <name type="scientific">Lentisphaera profundi</name>
    <dbReference type="NCBI Taxonomy" id="1658616"/>
    <lineage>
        <taxon>Bacteria</taxon>
        <taxon>Pseudomonadati</taxon>
        <taxon>Lentisphaerota</taxon>
        <taxon>Lentisphaeria</taxon>
        <taxon>Lentisphaerales</taxon>
        <taxon>Lentisphaeraceae</taxon>
        <taxon>Lentisphaera</taxon>
    </lineage>
</organism>
<dbReference type="Pfam" id="PF00924">
    <property type="entry name" value="MS_channel_2nd"/>
    <property type="match status" value="1"/>
</dbReference>
<evidence type="ECO:0000259" key="10">
    <source>
        <dbReference type="Pfam" id="PF21088"/>
    </source>
</evidence>
<dbReference type="RefSeq" id="WP_274153209.1">
    <property type="nucleotide sequence ID" value="NZ_CP117812.1"/>
</dbReference>
<feature type="transmembrane region" description="Helical" evidence="7">
    <location>
        <begin position="96"/>
        <end position="123"/>
    </location>
</feature>
<gene>
    <name evidence="11" type="ORF">PQO03_21215</name>
</gene>
<evidence type="ECO:0000259" key="9">
    <source>
        <dbReference type="Pfam" id="PF21082"/>
    </source>
</evidence>
<feature type="domain" description="Mechanosensitive ion channel MscS" evidence="8">
    <location>
        <begin position="110"/>
        <end position="176"/>
    </location>
</feature>
<accession>A0ABY7VYQ9</accession>
<dbReference type="InterPro" id="IPR049278">
    <property type="entry name" value="MS_channel_C"/>
</dbReference>
<dbReference type="Pfam" id="PF21082">
    <property type="entry name" value="MS_channel_3rd"/>
    <property type="match status" value="1"/>
</dbReference>
<feature type="transmembrane region" description="Helical" evidence="7">
    <location>
        <begin position="23"/>
        <end position="48"/>
    </location>
</feature>
<dbReference type="SUPFAM" id="SSF50182">
    <property type="entry name" value="Sm-like ribonucleoproteins"/>
    <property type="match status" value="1"/>
</dbReference>
<feature type="transmembrane region" description="Helical" evidence="7">
    <location>
        <begin position="69"/>
        <end position="90"/>
    </location>
</feature>
<dbReference type="Proteomes" id="UP001214250">
    <property type="component" value="Chromosome 2"/>
</dbReference>
<comment type="subcellular location">
    <subcellularLocation>
        <location evidence="1">Cell membrane</location>
        <topology evidence="1">Multi-pass membrane protein</topology>
    </subcellularLocation>
</comment>
<evidence type="ECO:0000256" key="6">
    <source>
        <dbReference type="ARBA" id="ARBA00023136"/>
    </source>
</evidence>
<dbReference type="InterPro" id="IPR049142">
    <property type="entry name" value="MS_channel_1st"/>
</dbReference>
<evidence type="ECO:0000256" key="4">
    <source>
        <dbReference type="ARBA" id="ARBA00022692"/>
    </source>
</evidence>
<sequence length="299" mass="33504">MAPLPNNPSKQLEKGMEIFDSSLIWLIIGAIGIVIASVLFSYIINRTLVKRLAKQMKMDRGIEFAIQKVSQYIFVSIGVYTAFAFVGLPVSAFAGVFALLSVGIGFGLQNITGNFISGIILLIERPIKVGDRITVGEVWGDVSRINLRTTIIQTFDNMSIIVPNSKILDDEIINWTFGDPRIRIKIPVGVAYGSDIRLVEKALMEAAEKHNHLLKKPAPQVWLNEFGDSSLNFQLIVWLEKAGERDHIVSDVNKIIYKLFLDYNIEIPFPQRDLNIKHPELLNFNQSSNTINKEPTGPI</sequence>
<keyword evidence="12" id="KW-1185">Reference proteome</keyword>
<dbReference type="InterPro" id="IPR011014">
    <property type="entry name" value="MscS_channel_TM-2"/>
</dbReference>
<proteinExistence type="inferred from homology"/>
<dbReference type="SUPFAM" id="SSF82689">
    <property type="entry name" value="Mechanosensitive channel protein MscS (YggB), C-terminal domain"/>
    <property type="match status" value="1"/>
</dbReference>
<keyword evidence="4 7" id="KW-0812">Transmembrane</keyword>
<keyword evidence="5 7" id="KW-1133">Transmembrane helix</keyword>